<gene>
    <name evidence="2" type="ORF">WJX72_011931</name>
</gene>
<comment type="caution">
    <text evidence="2">The sequence shown here is derived from an EMBL/GenBank/DDBJ whole genome shotgun (WGS) entry which is preliminary data.</text>
</comment>
<dbReference type="Pfam" id="PF12680">
    <property type="entry name" value="SnoaL_2"/>
    <property type="match status" value="1"/>
</dbReference>
<evidence type="ECO:0000259" key="1">
    <source>
        <dbReference type="Pfam" id="PF12680"/>
    </source>
</evidence>
<dbReference type="AlphaFoldDB" id="A0AAW1P3E7"/>
<sequence length="111" mass="12484">MLDDSVTWQLHDVDPKVVPFGGRQYVGKEGMAQYFEDLKAIQALKFEAKTYYGKGDSLVYVSGVVEVKVTKTGKTCANEWLTVWRVEQGKVVSFDEYLSNWSGLEAAFSCD</sequence>
<keyword evidence="3" id="KW-1185">Reference proteome</keyword>
<accession>A0AAW1P3E7</accession>
<evidence type="ECO:0000313" key="3">
    <source>
        <dbReference type="Proteomes" id="UP001489004"/>
    </source>
</evidence>
<dbReference type="InterPro" id="IPR037401">
    <property type="entry name" value="SnoaL-like"/>
</dbReference>
<evidence type="ECO:0000313" key="2">
    <source>
        <dbReference type="EMBL" id="KAK9803428.1"/>
    </source>
</evidence>
<dbReference type="Proteomes" id="UP001489004">
    <property type="component" value="Unassembled WGS sequence"/>
</dbReference>
<dbReference type="SUPFAM" id="SSF54427">
    <property type="entry name" value="NTF2-like"/>
    <property type="match status" value="1"/>
</dbReference>
<dbReference type="Gene3D" id="3.10.450.50">
    <property type="match status" value="1"/>
</dbReference>
<dbReference type="InterPro" id="IPR032710">
    <property type="entry name" value="NTF2-like_dom_sf"/>
</dbReference>
<reference evidence="2 3" key="1">
    <citation type="journal article" date="2024" name="Nat. Commun.">
        <title>Phylogenomics reveals the evolutionary origins of lichenization in chlorophyte algae.</title>
        <authorList>
            <person name="Puginier C."/>
            <person name="Libourel C."/>
            <person name="Otte J."/>
            <person name="Skaloud P."/>
            <person name="Haon M."/>
            <person name="Grisel S."/>
            <person name="Petersen M."/>
            <person name="Berrin J.G."/>
            <person name="Delaux P.M."/>
            <person name="Dal Grande F."/>
            <person name="Keller J."/>
        </authorList>
    </citation>
    <scope>NUCLEOTIDE SEQUENCE [LARGE SCALE GENOMIC DNA]</scope>
    <source>
        <strain evidence="2 3">SAG 2043</strain>
    </source>
</reference>
<proteinExistence type="predicted"/>
<feature type="domain" description="SnoaL-like" evidence="1">
    <location>
        <begin position="18"/>
        <end position="93"/>
    </location>
</feature>
<protein>
    <recommendedName>
        <fullName evidence="1">SnoaL-like domain-containing protein</fullName>
    </recommendedName>
</protein>
<dbReference type="EMBL" id="JALJOR010000021">
    <property type="protein sequence ID" value="KAK9803428.1"/>
    <property type="molecule type" value="Genomic_DNA"/>
</dbReference>
<organism evidence="2 3">
    <name type="scientific">[Myrmecia] bisecta</name>
    <dbReference type="NCBI Taxonomy" id="41462"/>
    <lineage>
        <taxon>Eukaryota</taxon>
        <taxon>Viridiplantae</taxon>
        <taxon>Chlorophyta</taxon>
        <taxon>core chlorophytes</taxon>
        <taxon>Trebouxiophyceae</taxon>
        <taxon>Trebouxiales</taxon>
        <taxon>Trebouxiaceae</taxon>
        <taxon>Myrmecia</taxon>
    </lineage>
</organism>
<name>A0AAW1P3E7_9CHLO</name>